<dbReference type="Pfam" id="PF07963">
    <property type="entry name" value="N_methyl"/>
    <property type="match status" value="1"/>
</dbReference>
<feature type="transmembrane region" description="Helical" evidence="1">
    <location>
        <begin position="20"/>
        <end position="38"/>
    </location>
</feature>
<keyword evidence="1" id="KW-1133">Transmembrane helix</keyword>
<keyword evidence="1" id="KW-0812">Transmembrane</keyword>
<evidence type="ECO:0000256" key="1">
    <source>
        <dbReference type="SAM" id="Phobius"/>
    </source>
</evidence>
<comment type="caution">
    <text evidence="2">The sequence shown here is derived from an EMBL/GenBank/DDBJ whole genome shotgun (WGS) entry which is preliminary data.</text>
</comment>
<dbReference type="AlphaFoldDB" id="A0A3S0KE90"/>
<proteinExistence type="predicted"/>
<evidence type="ECO:0000313" key="3">
    <source>
        <dbReference type="Proteomes" id="UP000282060"/>
    </source>
</evidence>
<evidence type="ECO:0000313" key="2">
    <source>
        <dbReference type="EMBL" id="RTR28592.1"/>
    </source>
</evidence>
<dbReference type="InterPro" id="IPR045584">
    <property type="entry name" value="Pilin-like"/>
</dbReference>
<reference evidence="2 3" key="1">
    <citation type="submission" date="2018-12" db="EMBL/GenBank/DDBJ databases">
        <authorList>
            <person name="Yu L."/>
        </authorList>
    </citation>
    <scope>NUCLEOTIDE SEQUENCE [LARGE SCALE GENOMIC DNA]</scope>
    <source>
        <strain evidence="2 3">HAW-EB5</strain>
    </source>
</reference>
<name>A0A3S0KE90_9GAMM</name>
<dbReference type="NCBIfam" id="TIGR02532">
    <property type="entry name" value="IV_pilin_GFxxxE"/>
    <property type="match status" value="1"/>
</dbReference>
<dbReference type="PANTHER" id="PTHR30093">
    <property type="entry name" value="GENERAL SECRETION PATHWAY PROTEIN G"/>
    <property type="match status" value="1"/>
</dbReference>
<organism evidence="2 3">
    <name type="scientific">Shewanella atlantica</name>
    <dbReference type="NCBI Taxonomy" id="271099"/>
    <lineage>
        <taxon>Bacteria</taxon>
        <taxon>Pseudomonadati</taxon>
        <taxon>Pseudomonadota</taxon>
        <taxon>Gammaproteobacteria</taxon>
        <taxon>Alteromonadales</taxon>
        <taxon>Shewanellaceae</taxon>
        <taxon>Shewanella</taxon>
    </lineage>
</organism>
<gene>
    <name evidence="2" type="ORF">EKG39_18555</name>
</gene>
<protein>
    <submittedName>
        <fullName evidence="2">Prepilin-type N-terminal cleavage/methylation domain-containing protein</fullName>
    </submittedName>
</protein>
<dbReference type="PANTHER" id="PTHR30093:SF7">
    <property type="entry name" value="MSHA MAJOR PILIN SUBUNIT MSHA"/>
    <property type="match status" value="1"/>
</dbReference>
<keyword evidence="1" id="KW-0472">Membrane</keyword>
<dbReference type="Gene3D" id="3.30.700.10">
    <property type="entry name" value="Glycoprotein, Type 4 Pilin"/>
    <property type="match status" value="1"/>
</dbReference>
<dbReference type="PROSITE" id="PS00409">
    <property type="entry name" value="PROKAR_NTER_METHYL"/>
    <property type="match status" value="1"/>
</dbReference>
<sequence length="185" mass="20345">MDDRMNNRYFPTQRASGFTLIEIVVVIIVLGILAVIALPKFMNIKQDAQISTVEATGGAFAAGIKLANVKWASKGHSGPVDNLQVYDNGTSGQLDINLWGWPAQSYPPFEASPRLNNVNDCMSVWRTVLLDAPTVSTSAEVAESAYRATYISPDQCRYFFNELPALSIYYDSRDGTVITDSDPEL</sequence>
<dbReference type="InterPro" id="IPR012902">
    <property type="entry name" value="N_methyl_site"/>
</dbReference>
<dbReference type="Proteomes" id="UP000282060">
    <property type="component" value="Unassembled WGS sequence"/>
</dbReference>
<dbReference type="EMBL" id="RXNV01000012">
    <property type="protein sequence ID" value="RTR28592.1"/>
    <property type="molecule type" value="Genomic_DNA"/>
</dbReference>
<dbReference type="SUPFAM" id="SSF54523">
    <property type="entry name" value="Pili subunits"/>
    <property type="match status" value="1"/>
</dbReference>
<dbReference type="OrthoDB" id="6386726at2"/>
<accession>A0A3S0KE90</accession>
<keyword evidence="3" id="KW-1185">Reference proteome</keyword>